<feature type="domain" description="YdhG-like" evidence="1">
    <location>
        <begin position="21"/>
        <end position="109"/>
    </location>
</feature>
<organism evidence="2 3">
    <name type="scientific">Carnobacterium maltaromaticum</name>
    <name type="common">Carnobacterium piscicola</name>
    <dbReference type="NCBI Taxonomy" id="2751"/>
    <lineage>
        <taxon>Bacteria</taxon>
        <taxon>Bacillati</taxon>
        <taxon>Bacillota</taxon>
        <taxon>Bacilli</taxon>
        <taxon>Lactobacillales</taxon>
        <taxon>Carnobacteriaceae</taxon>
        <taxon>Carnobacterium</taxon>
    </lineage>
</organism>
<protein>
    <submittedName>
        <fullName evidence="2">DUF1801 domain-containing protein</fullName>
    </submittedName>
</protein>
<dbReference type="SUPFAM" id="SSF159888">
    <property type="entry name" value="YdhG-like"/>
    <property type="match status" value="1"/>
</dbReference>
<dbReference type="Gene3D" id="3.90.1150.200">
    <property type="match status" value="1"/>
</dbReference>
<evidence type="ECO:0000313" key="2">
    <source>
        <dbReference type="EMBL" id="MDZ5757246.1"/>
    </source>
</evidence>
<dbReference type="EMBL" id="JAVBVO010000001">
    <property type="protein sequence ID" value="MDZ5757246.1"/>
    <property type="molecule type" value="Genomic_DNA"/>
</dbReference>
<reference evidence="2" key="1">
    <citation type="submission" date="2023-08" db="EMBL/GenBank/DDBJ databases">
        <title>Genomic characterization of piscicolin 126 produced by Carnobacterium maltaromaticum CM22 strain isolated from salmon (Salmo salar).</title>
        <authorList>
            <person name="Gonzalez-Gragera E."/>
            <person name="Garcia-Lopez J.D."/>
            <person name="Teso-Perez C."/>
            <person name="Gimenez-Hernandez I."/>
            <person name="Peralta-Sanchez J.M."/>
            <person name="Valdivia E."/>
            <person name="Montalban-Lopez M."/>
            <person name="Martin-Platero A.M."/>
            <person name="Banos A."/>
            <person name="Martinez-Bueno M."/>
        </authorList>
    </citation>
    <scope>NUCLEOTIDE SEQUENCE</scope>
    <source>
        <strain evidence="2">CM22</strain>
    </source>
</reference>
<dbReference type="Proteomes" id="UP001290462">
    <property type="component" value="Unassembled WGS sequence"/>
</dbReference>
<dbReference type="GeneID" id="83606837"/>
<evidence type="ECO:0000313" key="3">
    <source>
        <dbReference type="Proteomes" id="UP001290462"/>
    </source>
</evidence>
<dbReference type="AlphaFoldDB" id="A0AAW9JX18"/>
<gene>
    <name evidence="2" type="ORF">RAK27_01085</name>
</gene>
<sequence>MNPEVTNFINELDSPWKITLVNELRELVHSTVPDIEERIQYKKPHFLKDGHYAAVISPSKDAITFMIMNTENIEFPKEFAGPKERRWIKISEGQKVDFDLLSKLLAEAVNSL</sequence>
<accession>A0AAW9JX18</accession>
<dbReference type="RefSeq" id="WP_010054365.1">
    <property type="nucleotide sequence ID" value="NZ_BJOJ01000024.1"/>
</dbReference>
<dbReference type="InterPro" id="IPR014922">
    <property type="entry name" value="YdhG-like"/>
</dbReference>
<proteinExistence type="predicted"/>
<name>A0AAW9JX18_CARML</name>
<evidence type="ECO:0000259" key="1">
    <source>
        <dbReference type="Pfam" id="PF08818"/>
    </source>
</evidence>
<dbReference type="Pfam" id="PF08818">
    <property type="entry name" value="DUF1801"/>
    <property type="match status" value="1"/>
</dbReference>
<comment type="caution">
    <text evidence="2">The sequence shown here is derived from an EMBL/GenBank/DDBJ whole genome shotgun (WGS) entry which is preliminary data.</text>
</comment>